<dbReference type="KEGG" id="sauw:SAI5S5_1003030"/>
<keyword evidence="1" id="KW-0472">Membrane</keyword>
<dbReference type="KEGG" id="sauq:SAI4T8_1003040"/>
<sequence length="173" mass="17933">MVGDCGVSDLVDCIGCGVFVDGGVVTLVFGVVDSVVVCDCSCLGAGVADILSDFCSSCLGCDIFSILEAEVFSSLVFGAFSSLGVRSCLVLAACVVAEFAPAVMFIIANRSALSVGTLSTLVDCIFSALTDCVVTVIAPVVKSPSAKLVLAIVFIFIIVYSNLYYIRLSFYVI</sequence>
<dbReference type="KEGG" id="saut:SAI1T1_2003040"/>
<dbReference type="KEGG" id="saux:SAI6T6_1003040"/>
<reference evidence="2 3" key="1">
    <citation type="journal article" date="2012" name="PLoS ONE">
        <title>Short term evolution of a highly transmissible methicillin-resistant Staphylococcus aureus clone (ST228) in a tertiary care hospital.</title>
        <authorList>
            <person name="Vogel V."/>
            <person name="Falquet L."/>
            <person name="Calderon-Copete S.P."/>
            <person name="Basset P."/>
            <person name="Blanc D.S."/>
        </authorList>
    </citation>
    <scope>NUCLEOTIDE SEQUENCE [LARGE SCALE GENOMIC DNA]</scope>
    <source>
        <strain evidence="3">ST228/18412</strain>
    </source>
</reference>
<keyword evidence="1" id="KW-1133">Transmembrane helix</keyword>
<dbReference type="Proteomes" id="UP000032744">
    <property type="component" value="Chromosome"/>
</dbReference>
<accession>A0A7U7EX38</accession>
<name>A0A7U7EX38_STAAU</name>
<dbReference type="KEGG" id="sauk:SAI3T3_1003040"/>
<feature type="transmembrane region" description="Helical" evidence="1">
    <location>
        <begin position="88"/>
        <end position="108"/>
    </location>
</feature>
<evidence type="ECO:0000256" key="1">
    <source>
        <dbReference type="SAM" id="Phobius"/>
    </source>
</evidence>
<proteinExistence type="predicted"/>
<dbReference type="EMBL" id="HE579071">
    <property type="protein sequence ID" value="CCJ22070.1"/>
    <property type="molecule type" value="Genomic_DNA"/>
</dbReference>
<evidence type="ECO:0000313" key="3">
    <source>
        <dbReference type="Proteomes" id="UP000032744"/>
    </source>
</evidence>
<dbReference type="AlphaFoldDB" id="A0A7U7EX38"/>
<protein>
    <submittedName>
        <fullName evidence="2">Uncharacterized protein</fullName>
    </submittedName>
</protein>
<gene>
    <name evidence="2" type="ORF">SAI7S6_1003040</name>
</gene>
<evidence type="ECO:0000313" key="2">
    <source>
        <dbReference type="EMBL" id="CCJ22070.1"/>
    </source>
</evidence>
<feature type="transmembrane region" description="Helical" evidence="1">
    <location>
        <begin position="148"/>
        <end position="166"/>
    </location>
</feature>
<dbReference type="KEGG" id="sauy:SAI8T7_1003040"/>
<feature type="transmembrane region" description="Helical" evidence="1">
    <location>
        <begin position="120"/>
        <end position="141"/>
    </location>
</feature>
<dbReference type="KEGG" id="sauj:SAI2T2_1003040"/>
<dbReference type="KEGG" id="sauv:SAI7S6_1003040"/>
<keyword evidence="1" id="KW-0812">Transmembrane</keyword>
<organism evidence="2 3">
    <name type="scientific">Staphylococcus aureus subsp. aureus ST228</name>
    <dbReference type="NCBI Taxonomy" id="1074919"/>
    <lineage>
        <taxon>Bacteria</taxon>
        <taxon>Bacillati</taxon>
        <taxon>Bacillota</taxon>
        <taxon>Bacilli</taxon>
        <taxon>Bacillales</taxon>
        <taxon>Staphylococcaceae</taxon>
        <taxon>Staphylococcus</taxon>
    </lineage>
</organism>